<evidence type="ECO:0000313" key="5">
    <source>
        <dbReference type="Proteomes" id="UP000295070"/>
    </source>
</evidence>
<name>A0A484CKF8_PERFV</name>
<feature type="region of interest" description="Disordered" evidence="1">
    <location>
        <begin position="25"/>
        <end position="54"/>
    </location>
</feature>
<keyword evidence="2" id="KW-0472">Membrane</keyword>
<keyword evidence="2" id="KW-1133">Transmembrane helix</keyword>
<evidence type="ECO:0000313" key="4">
    <source>
        <dbReference type="EMBL" id="TDH03886.1"/>
    </source>
</evidence>
<keyword evidence="2" id="KW-0812">Transmembrane</keyword>
<dbReference type="AlphaFoldDB" id="A0A484CKF8"/>
<comment type="caution">
    <text evidence="4">The sequence shown here is derived from an EMBL/GenBank/DDBJ whole genome shotgun (WGS) entry which is preliminary data.</text>
</comment>
<sequence>MKMLALGYYILALLALAMAQGNTTSAATNETTTTSDNHYDPNHPNNDDNDNVNHQNYHHTQWRLRSQSFSAVFCCAIVALHALLLSCKTRLKE</sequence>
<feature type="transmembrane region" description="Helical" evidence="2">
    <location>
        <begin position="69"/>
        <end position="87"/>
    </location>
</feature>
<organism evidence="4 5">
    <name type="scientific">Perca flavescens</name>
    <name type="common">American yellow perch</name>
    <name type="synonym">Morone flavescens</name>
    <dbReference type="NCBI Taxonomy" id="8167"/>
    <lineage>
        <taxon>Eukaryota</taxon>
        <taxon>Metazoa</taxon>
        <taxon>Chordata</taxon>
        <taxon>Craniata</taxon>
        <taxon>Vertebrata</taxon>
        <taxon>Euteleostomi</taxon>
        <taxon>Actinopterygii</taxon>
        <taxon>Neopterygii</taxon>
        <taxon>Teleostei</taxon>
        <taxon>Neoteleostei</taxon>
        <taxon>Acanthomorphata</taxon>
        <taxon>Eupercaria</taxon>
        <taxon>Perciformes</taxon>
        <taxon>Percoidei</taxon>
        <taxon>Percidae</taxon>
        <taxon>Percinae</taxon>
        <taxon>Perca</taxon>
    </lineage>
</organism>
<evidence type="ECO:0000256" key="3">
    <source>
        <dbReference type="SAM" id="SignalP"/>
    </source>
</evidence>
<keyword evidence="3" id="KW-0732">Signal</keyword>
<evidence type="ECO:0000256" key="2">
    <source>
        <dbReference type="SAM" id="Phobius"/>
    </source>
</evidence>
<accession>A0A484CKF8</accession>
<dbReference type="Proteomes" id="UP000295070">
    <property type="component" value="Chromosome 14"/>
</dbReference>
<feature type="compositionally biased region" description="Low complexity" evidence="1">
    <location>
        <begin position="25"/>
        <end position="36"/>
    </location>
</feature>
<protein>
    <submittedName>
        <fullName evidence="4">Uncharacterized protein</fullName>
    </submittedName>
</protein>
<feature type="signal peptide" evidence="3">
    <location>
        <begin position="1"/>
        <end position="19"/>
    </location>
</feature>
<keyword evidence="5" id="KW-1185">Reference proteome</keyword>
<feature type="chain" id="PRO_5019738365" evidence="3">
    <location>
        <begin position="20"/>
        <end position="93"/>
    </location>
</feature>
<evidence type="ECO:0000256" key="1">
    <source>
        <dbReference type="SAM" id="MobiDB-lite"/>
    </source>
</evidence>
<gene>
    <name evidence="4" type="ORF">EPR50_G00146890</name>
</gene>
<proteinExistence type="predicted"/>
<dbReference type="EMBL" id="SCKG01000014">
    <property type="protein sequence ID" value="TDH03886.1"/>
    <property type="molecule type" value="Genomic_DNA"/>
</dbReference>
<reference evidence="4 5" key="1">
    <citation type="submission" date="2019-01" db="EMBL/GenBank/DDBJ databases">
        <title>A chromosome-scale genome assembly of the yellow perch, Perca flavescens.</title>
        <authorList>
            <person name="Feron R."/>
            <person name="Morvezen R."/>
            <person name="Bestin A."/>
            <person name="Haffray P."/>
            <person name="Klopp C."/>
            <person name="Zahm M."/>
            <person name="Cabau C."/>
            <person name="Roques C."/>
            <person name="Donnadieu C."/>
            <person name="Bouchez O."/>
            <person name="Christie M."/>
            <person name="Larson W."/>
            <person name="Guiguen Y."/>
        </authorList>
    </citation>
    <scope>NUCLEOTIDE SEQUENCE [LARGE SCALE GENOMIC DNA]</scope>
    <source>
        <strain evidence="4">YP-PL-M2</strain>
        <tissue evidence="4">Blood</tissue>
    </source>
</reference>